<dbReference type="SUPFAM" id="SSF49785">
    <property type="entry name" value="Galactose-binding domain-like"/>
    <property type="match status" value="1"/>
</dbReference>
<dbReference type="InterPro" id="IPR006104">
    <property type="entry name" value="Glyco_hydro_2_N"/>
</dbReference>
<comment type="caution">
    <text evidence="7">The sequence shown here is derived from an EMBL/GenBank/DDBJ whole genome shotgun (WGS) entry which is preliminary data.</text>
</comment>
<dbReference type="EMBL" id="JACBAZ010000002">
    <property type="protein sequence ID" value="NWK55242.1"/>
    <property type="molecule type" value="Genomic_DNA"/>
</dbReference>
<reference evidence="7 8" key="1">
    <citation type="submission" date="2020-07" db="EMBL/GenBank/DDBJ databases">
        <title>Roseicoccus Jingziensis gen. nov., sp. nov., isolated from coastal seawater.</title>
        <authorList>
            <person name="Feng X."/>
        </authorList>
    </citation>
    <scope>NUCLEOTIDE SEQUENCE [LARGE SCALE GENOMIC DNA]</scope>
    <source>
        <strain evidence="7 8">N1E253</strain>
    </source>
</reference>
<keyword evidence="3" id="KW-0326">Glycosidase</keyword>
<evidence type="ECO:0000256" key="1">
    <source>
        <dbReference type="ARBA" id="ARBA00007401"/>
    </source>
</evidence>
<evidence type="ECO:0000259" key="4">
    <source>
        <dbReference type="Pfam" id="PF00703"/>
    </source>
</evidence>
<feature type="domain" description="Glycoside hydrolase family 2 immunoglobulin-like beta-sandwich" evidence="4">
    <location>
        <begin position="258"/>
        <end position="389"/>
    </location>
</feature>
<dbReference type="Gene3D" id="3.20.20.80">
    <property type="entry name" value="Glycosidases"/>
    <property type="match status" value="1"/>
</dbReference>
<evidence type="ECO:0000256" key="3">
    <source>
        <dbReference type="ARBA" id="ARBA00023295"/>
    </source>
</evidence>
<proteinExistence type="inferred from homology"/>
<dbReference type="PANTHER" id="PTHR42732:SF1">
    <property type="entry name" value="BETA-MANNOSIDASE"/>
    <property type="match status" value="1"/>
</dbReference>
<dbReference type="Pfam" id="PF02836">
    <property type="entry name" value="Glyco_hydro_2_C"/>
    <property type="match status" value="1"/>
</dbReference>
<dbReference type="InterPro" id="IPR051913">
    <property type="entry name" value="GH2_Domain-Containing"/>
</dbReference>
<dbReference type="InterPro" id="IPR006102">
    <property type="entry name" value="Ig-like_GH2"/>
</dbReference>
<gene>
    <name evidence="7" type="ORF">HW115_06445</name>
</gene>
<dbReference type="InterPro" id="IPR017853">
    <property type="entry name" value="GH"/>
</dbReference>
<dbReference type="GO" id="GO:0004553">
    <property type="term" value="F:hydrolase activity, hydrolyzing O-glycosyl compounds"/>
    <property type="evidence" value="ECO:0007669"/>
    <property type="project" value="InterPro"/>
</dbReference>
<dbReference type="GO" id="GO:0005975">
    <property type="term" value="P:carbohydrate metabolic process"/>
    <property type="evidence" value="ECO:0007669"/>
    <property type="project" value="InterPro"/>
</dbReference>
<evidence type="ECO:0000259" key="6">
    <source>
        <dbReference type="Pfam" id="PF02837"/>
    </source>
</evidence>
<evidence type="ECO:0000256" key="2">
    <source>
        <dbReference type="ARBA" id="ARBA00022801"/>
    </source>
</evidence>
<dbReference type="InterPro" id="IPR008979">
    <property type="entry name" value="Galactose-bd-like_sf"/>
</dbReference>
<dbReference type="SUPFAM" id="SSF49303">
    <property type="entry name" value="beta-Galactosidase/glucuronidase domain"/>
    <property type="match status" value="1"/>
</dbReference>
<dbReference type="InterPro" id="IPR036156">
    <property type="entry name" value="Beta-gal/glucu_dom_sf"/>
</dbReference>
<dbReference type="InterPro" id="IPR013783">
    <property type="entry name" value="Ig-like_fold"/>
</dbReference>
<accession>A0A851GE97</accession>
<organism evidence="7 8">
    <name type="scientific">Oceaniferula marina</name>
    <dbReference type="NCBI Taxonomy" id="2748318"/>
    <lineage>
        <taxon>Bacteria</taxon>
        <taxon>Pseudomonadati</taxon>
        <taxon>Verrucomicrobiota</taxon>
        <taxon>Verrucomicrobiia</taxon>
        <taxon>Verrucomicrobiales</taxon>
        <taxon>Verrucomicrobiaceae</taxon>
        <taxon>Oceaniferula</taxon>
    </lineage>
</organism>
<keyword evidence="8" id="KW-1185">Reference proteome</keyword>
<feature type="domain" description="Glycosyl hydrolases family 2 sugar binding" evidence="6">
    <location>
        <begin position="125"/>
        <end position="200"/>
    </location>
</feature>
<dbReference type="SUPFAM" id="SSF51445">
    <property type="entry name" value="(Trans)glycosidases"/>
    <property type="match status" value="1"/>
</dbReference>
<dbReference type="Pfam" id="PF00703">
    <property type="entry name" value="Glyco_hydro_2"/>
    <property type="match status" value="1"/>
</dbReference>
<evidence type="ECO:0000259" key="5">
    <source>
        <dbReference type="Pfam" id="PF02836"/>
    </source>
</evidence>
<dbReference type="InterPro" id="IPR006103">
    <property type="entry name" value="Glyco_hydro_2_cat"/>
</dbReference>
<keyword evidence="2" id="KW-0378">Hydrolase</keyword>
<name>A0A851GE97_9BACT</name>
<dbReference type="RefSeq" id="WP_178931769.1">
    <property type="nucleotide sequence ID" value="NZ_JACBAZ010000002.1"/>
</dbReference>
<dbReference type="Proteomes" id="UP000557872">
    <property type="component" value="Unassembled WGS sequence"/>
</dbReference>
<evidence type="ECO:0000313" key="8">
    <source>
        <dbReference type="Proteomes" id="UP000557872"/>
    </source>
</evidence>
<dbReference type="Pfam" id="PF02837">
    <property type="entry name" value="Glyco_hydro_2_N"/>
    <property type="match status" value="1"/>
</dbReference>
<comment type="similarity">
    <text evidence="1">Belongs to the glycosyl hydrolase 2 family.</text>
</comment>
<protein>
    <submittedName>
        <fullName evidence="7">Beta galactosidase jelly roll domain-containing protein</fullName>
    </submittedName>
</protein>
<dbReference type="Gene3D" id="2.60.120.260">
    <property type="entry name" value="Galactose-binding domain-like"/>
    <property type="match status" value="1"/>
</dbReference>
<dbReference type="PANTHER" id="PTHR42732">
    <property type="entry name" value="BETA-GALACTOSIDASE"/>
    <property type="match status" value="1"/>
</dbReference>
<sequence length="1048" mass="118257">MTTDNNDFFAHVASRDNQRVTQDLYEPQPPVLDRVGIPAHPSPSAAPAYETIQDEFQLKHELKLLRAKMLPFMQNHAPELPRYRKSLNLSAFDWREECEADKADFVDQVINGQGEWEKVTIPHYGPPMGKATTFYRTTVEMDAEDLAIGSTFLCFKGVDYEAHVYLNGAYVGSHEGFFAPFELDVSKWARAGENVLLVRVDNDAINMGNRSWGNPEWEGDKIYGATGPGWDDPNGGWHHCPPGMGIYQDVKVEFRPTVFIHDLYVRPLVEQSSVELWVEVYNTESTARHLDLQYSIHGKNFKQENIAEGTYAPVVRNQPGFGDMVKPNDHKLLPMMCGSGVNYFKIEVSLPDVRRWTLEQPWLYQLHLTLTDQQGETAVDSASQHFGMRTFCSDEEQEPKGRMFFNDEEIRLRGTNTMGHLQQCVIKKDWDQLIDDILLAKLCNMNFFRMTQRPVQPEIYEHFDQLGILSQSDFPMFGNLRRNQYDEALRQVREMERLLRSHPSCVIISYMNEPFPNGDSKPHRNLDFEEMRAWYDMADQVVRQANPDRVIKAVDGDYDPPSPGIADRHCYNMWYGNHGIDFGKMHRGFWQVSKKGWAHGCGEFGVEGLDSEEVMNAHYPAAWMEAVDGDGNWVPDPIPYNQTHKFHHLWYETPKGGAPAWVAKSHDFQAMALRHIGESFRRDNLCVTCAVHLFIDAFPSNWMKTIMDYHRKPKGGYFGIREAFSPLAVSLRTDRFSFYAGEACSMEAWVANDTALNGDGYRLHYQVVNVDGELLASGGQPLCLQACKANYEGDVQFEVPSEIGERAEVRVLLTLVDPDGKAVHQCSQPLVVMPKPSLETLNLYYLSGGEDLEGQRILEALGVQSTKSISEAETILVDSLEVYQAHEESLLKEAHSGKRLVLLSLPSGEHQIAGLDIEIMSAGMAERHTVSRDTGHSVVAGLAENDMRFWYDEDKGYITPFCRNVISPHAGIKPMLVSATGTSGHGGVEEWTSVLVAGEIEYGEGSIYLNQIDLGNRLKTNCAAGTFAAALLSIRQVKKSPDPQGCLV</sequence>
<evidence type="ECO:0000313" key="7">
    <source>
        <dbReference type="EMBL" id="NWK55242.1"/>
    </source>
</evidence>
<dbReference type="Gene3D" id="2.60.40.10">
    <property type="entry name" value="Immunoglobulins"/>
    <property type="match status" value="1"/>
</dbReference>
<dbReference type="AlphaFoldDB" id="A0A851GE97"/>
<feature type="domain" description="Glycoside hydrolase family 2 catalytic" evidence="5">
    <location>
        <begin position="401"/>
        <end position="556"/>
    </location>
</feature>